<dbReference type="SFLD" id="SFLDS00057">
    <property type="entry name" value="Glutaminase/Asparaginase"/>
    <property type="match status" value="1"/>
</dbReference>
<gene>
    <name evidence="11" type="ORF">DFJ68_3341</name>
</gene>
<dbReference type="PIRSF" id="PIRSF001220">
    <property type="entry name" value="L-ASNase_gatD"/>
    <property type="match status" value="1"/>
</dbReference>
<comment type="caution">
    <text evidence="11">The sequence shown here is derived from an EMBL/GenBank/DDBJ whole genome shotgun (WGS) entry which is preliminary data.</text>
</comment>
<dbReference type="SUPFAM" id="SSF53774">
    <property type="entry name" value="Glutaminase/Asparaginase"/>
    <property type="match status" value="1"/>
</dbReference>
<dbReference type="Pfam" id="PF17763">
    <property type="entry name" value="Asparaginase_C"/>
    <property type="match status" value="1"/>
</dbReference>
<dbReference type="EMBL" id="RBXT01000001">
    <property type="protein sequence ID" value="RKT79863.1"/>
    <property type="molecule type" value="Genomic_DNA"/>
</dbReference>
<dbReference type="PANTHER" id="PTHR11707">
    <property type="entry name" value="L-ASPARAGINASE"/>
    <property type="match status" value="1"/>
</dbReference>
<dbReference type="InterPro" id="IPR006034">
    <property type="entry name" value="Asparaginase/glutaminase-like"/>
</dbReference>
<dbReference type="Pfam" id="PF00710">
    <property type="entry name" value="Asparaginase"/>
    <property type="match status" value="1"/>
</dbReference>
<dbReference type="PROSITE" id="PS00917">
    <property type="entry name" value="ASN_GLN_ASE_2"/>
    <property type="match status" value="1"/>
</dbReference>
<keyword evidence="12" id="KW-1185">Reference proteome</keyword>
<reference evidence="11 12" key="1">
    <citation type="submission" date="2018-10" db="EMBL/GenBank/DDBJ databases">
        <title>Sequencing the genomes of 1000 actinobacteria strains.</title>
        <authorList>
            <person name="Klenk H.-P."/>
        </authorList>
    </citation>
    <scope>NUCLEOTIDE SEQUENCE [LARGE SCALE GENOMIC DNA]</scope>
    <source>
        <strain evidence="11 12">DSM 44267</strain>
    </source>
</reference>
<comment type="catalytic activity">
    <reaction evidence="4">
        <text>L-asparagine + H2O = L-aspartate + NH4(+)</text>
        <dbReference type="Rhea" id="RHEA:21016"/>
        <dbReference type="ChEBI" id="CHEBI:15377"/>
        <dbReference type="ChEBI" id="CHEBI:28938"/>
        <dbReference type="ChEBI" id="CHEBI:29991"/>
        <dbReference type="ChEBI" id="CHEBI:58048"/>
        <dbReference type="EC" id="3.5.1.1"/>
    </reaction>
</comment>
<evidence type="ECO:0000256" key="1">
    <source>
        <dbReference type="ARBA" id="ARBA00010518"/>
    </source>
</evidence>
<comment type="similarity">
    <text evidence="1">Belongs to the asparaginase 1 family.</text>
</comment>
<dbReference type="CDD" id="cd08963">
    <property type="entry name" value="L-asparaginase_I"/>
    <property type="match status" value="1"/>
</dbReference>
<accession>A0A495Y3T7</accession>
<dbReference type="GO" id="GO:0009066">
    <property type="term" value="P:aspartate family amino acid metabolic process"/>
    <property type="evidence" value="ECO:0007669"/>
    <property type="project" value="UniProtKB-ARBA"/>
</dbReference>
<feature type="domain" description="Asparaginase/glutaminase C-terminal" evidence="10">
    <location>
        <begin position="233"/>
        <end position="343"/>
    </location>
</feature>
<dbReference type="PIRSF" id="PIRSF500176">
    <property type="entry name" value="L_ASNase"/>
    <property type="match status" value="1"/>
</dbReference>
<dbReference type="AlphaFoldDB" id="A0A495Y3T7"/>
<organism evidence="11 12">
    <name type="scientific">Terracoccus luteus</name>
    <dbReference type="NCBI Taxonomy" id="53356"/>
    <lineage>
        <taxon>Bacteria</taxon>
        <taxon>Bacillati</taxon>
        <taxon>Actinomycetota</taxon>
        <taxon>Actinomycetes</taxon>
        <taxon>Micrococcales</taxon>
        <taxon>Intrasporangiaceae</taxon>
        <taxon>Terracoccus</taxon>
    </lineage>
</organism>
<evidence type="ECO:0000313" key="11">
    <source>
        <dbReference type="EMBL" id="RKT79863.1"/>
    </source>
</evidence>
<dbReference type="Gene3D" id="3.40.50.40">
    <property type="match status" value="1"/>
</dbReference>
<evidence type="ECO:0000256" key="4">
    <source>
        <dbReference type="ARBA" id="ARBA00049366"/>
    </source>
</evidence>
<dbReference type="InterPro" id="IPR037152">
    <property type="entry name" value="L-asparaginase_N_sf"/>
</dbReference>
<proteinExistence type="inferred from homology"/>
<feature type="binding site" evidence="6">
    <location>
        <begin position="107"/>
        <end position="108"/>
    </location>
    <ligand>
        <name>substrate</name>
    </ligand>
</feature>
<dbReference type="InterPro" id="IPR040919">
    <property type="entry name" value="Asparaginase_C"/>
</dbReference>
<dbReference type="SMART" id="SM00870">
    <property type="entry name" value="Asparaginase"/>
    <property type="match status" value="1"/>
</dbReference>
<evidence type="ECO:0000256" key="8">
    <source>
        <dbReference type="PROSITE-ProRule" id="PRU10100"/>
    </source>
</evidence>
<dbReference type="PRINTS" id="PR00139">
    <property type="entry name" value="ASNGLNASE"/>
</dbReference>
<evidence type="ECO:0000313" key="12">
    <source>
        <dbReference type="Proteomes" id="UP000278440"/>
    </source>
</evidence>
<dbReference type="InterPro" id="IPR041725">
    <property type="entry name" value="L-asparaginase_I"/>
</dbReference>
<evidence type="ECO:0000256" key="2">
    <source>
        <dbReference type="ARBA" id="ARBA00012920"/>
    </source>
</evidence>
<dbReference type="InterPro" id="IPR020827">
    <property type="entry name" value="Asparaginase/glutaminase_AS1"/>
</dbReference>
<evidence type="ECO:0000256" key="3">
    <source>
        <dbReference type="ARBA" id="ARBA00022801"/>
    </source>
</evidence>
<dbReference type="PROSITE" id="PS51732">
    <property type="entry name" value="ASN_GLN_ASE_3"/>
    <property type="match status" value="1"/>
</dbReference>
<dbReference type="InterPro" id="IPR036152">
    <property type="entry name" value="Asp/glu_Ase-like_sf"/>
</dbReference>
<dbReference type="EC" id="3.5.1.1" evidence="2"/>
<feature type="binding site" evidence="6">
    <location>
        <position position="76"/>
    </location>
    <ligand>
        <name>substrate</name>
    </ligand>
</feature>
<dbReference type="InterPro" id="IPR027473">
    <property type="entry name" value="L-asparaginase_C"/>
</dbReference>
<feature type="active site" description="O-isoaspartyl threonine intermediate" evidence="5">
    <location>
        <position position="32"/>
    </location>
</feature>
<dbReference type="GO" id="GO:0004067">
    <property type="term" value="F:asparaginase activity"/>
    <property type="evidence" value="ECO:0007669"/>
    <property type="project" value="UniProtKB-UniRule"/>
</dbReference>
<keyword evidence="3" id="KW-0378">Hydrolase</keyword>
<sequence length="360" mass="37126">MTTSGGASLHVHGTVGPPDAEQRLLLLYTGGTIGMTTRADGALVPQDFGRLAAHLRDPDELPVGVTIAAFDDPIDSSAIRPGRWLDIADAVVELAGDHTGVVVLHGTDTMAYSASALAFLLEGVDRPVVLTGSQRPLGERRSDADRNLYTAGAFAALRDGTGAPVVPEVTVAFGDLLLRGCRSRKVSADRFSGFASPDLPPLAHAGVSLEVTASLVRPPGAGGLRRTGGLCADVAALKLHPALDEHTLTAVLTRPGLRGVVIEAYGAGNGPSEPWFLRALEAATASGVVVLVTTQCDSGAVRAGQYATGAALFETGAVAGADLTFEAALTKLMALLDRHPADEVRRLLSVDLVGELSPLV</sequence>
<name>A0A495Y3T7_9MICO</name>
<dbReference type="PANTHER" id="PTHR11707:SF28">
    <property type="entry name" value="60 KDA LYSOPHOSPHOLIPASE"/>
    <property type="match status" value="1"/>
</dbReference>
<dbReference type="Proteomes" id="UP000278440">
    <property type="component" value="Unassembled WGS sequence"/>
</dbReference>
<dbReference type="PROSITE" id="PS00144">
    <property type="entry name" value="ASN_GLN_ASE_1"/>
    <property type="match status" value="1"/>
</dbReference>
<evidence type="ECO:0000256" key="6">
    <source>
        <dbReference type="PIRSR" id="PIRSR001220-2"/>
    </source>
</evidence>
<dbReference type="InterPro" id="IPR027474">
    <property type="entry name" value="L-asparaginase_N"/>
</dbReference>
<feature type="active site" evidence="7">
    <location>
        <position position="32"/>
    </location>
</feature>
<evidence type="ECO:0000256" key="5">
    <source>
        <dbReference type="PIRSR" id="PIRSR001220-1"/>
    </source>
</evidence>
<dbReference type="FunFam" id="3.40.50.40:FF:000001">
    <property type="entry name" value="L-asparaginase 1"/>
    <property type="match status" value="1"/>
</dbReference>
<feature type="active site" evidence="8">
    <location>
        <position position="107"/>
    </location>
</feature>
<dbReference type="Gene3D" id="3.40.50.1170">
    <property type="entry name" value="L-asparaginase, N-terminal domain"/>
    <property type="match status" value="1"/>
</dbReference>
<dbReference type="InterPro" id="IPR027475">
    <property type="entry name" value="Asparaginase/glutaminase_AS2"/>
</dbReference>
<evidence type="ECO:0000259" key="9">
    <source>
        <dbReference type="Pfam" id="PF00710"/>
    </source>
</evidence>
<evidence type="ECO:0000256" key="7">
    <source>
        <dbReference type="PROSITE-ProRule" id="PRU10099"/>
    </source>
</evidence>
<evidence type="ECO:0000259" key="10">
    <source>
        <dbReference type="Pfam" id="PF17763"/>
    </source>
</evidence>
<feature type="domain" description="L-asparaginase N-terminal" evidence="9">
    <location>
        <begin position="23"/>
        <end position="213"/>
    </location>
</feature>
<protein>
    <recommendedName>
        <fullName evidence="2">asparaginase</fullName>
        <ecNumber evidence="2">3.5.1.1</ecNumber>
    </recommendedName>
</protein>